<gene>
    <name evidence="3" type="ORF">S7711_08389</name>
</gene>
<keyword evidence="1" id="KW-0472">Membrane</keyword>
<feature type="chain" id="PRO_5001771212" description="Glycosyltransferase 2-like domain-containing protein" evidence="2">
    <location>
        <begin position="22"/>
        <end position="431"/>
    </location>
</feature>
<dbReference type="GO" id="GO:0006506">
    <property type="term" value="P:GPI anchor biosynthetic process"/>
    <property type="evidence" value="ECO:0007669"/>
    <property type="project" value="InterPro"/>
</dbReference>
<dbReference type="GO" id="GO:0000139">
    <property type="term" value="C:Golgi membrane"/>
    <property type="evidence" value="ECO:0007669"/>
    <property type="project" value="InterPro"/>
</dbReference>
<protein>
    <recommendedName>
        <fullName evidence="5">Glycosyltransferase 2-like domain-containing protein</fullName>
    </recommendedName>
</protein>
<dbReference type="EMBL" id="KL648533">
    <property type="protein sequence ID" value="KEY69317.1"/>
    <property type="molecule type" value="Genomic_DNA"/>
</dbReference>
<dbReference type="PANTHER" id="PTHR31410:SF1">
    <property type="entry name" value="POST-GPI ATTACHMENT TO PROTEINS FACTOR 4"/>
    <property type="match status" value="1"/>
</dbReference>
<accession>A0A084AVI8</accession>
<feature type="transmembrane region" description="Helical" evidence="1">
    <location>
        <begin position="305"/>
        <end position="328"/>
    </location>
</feature>
<sequence length="431" mass="48653">MRVSRANTVFGLVWFLLLVWCYHNSYDDPSSAFYNPDKAFDLRFSAVRAAEVDRYIQSLGEGALPGSKHAVDSVAAVGPDGLDADSSNSLLCIGIPSINRTINSFLERTVGSLVDALTAEERASIHIVVLLADRTPGQHSAYGQPWLTTLADDVVVYESSDPKREHDKAYRVIPFNVRGVGRGDGRVENMRLDHSVLVESCHNHGSRYFALIEDDVIASRDWFRKFKSGVDYVERRAEQSGKDWIYLRLFFSEFFMGWNNEEVLDYLEAIFIVYAVILLGFVEMRRRRKRNTNANSLTKGITAQSFNYIAALALGLWTPALIALYFMAGRVTMHRLSPFPLSGVREMPRYGCCAQGLVFPKHHLEGFQALLRDPPYDFAGDMILEGWAGDRGLTKWALDPSVLQHVGLAESSDGPRRAEVWNFSFERQHKR</sequence>
<evidence type="ECO:0000313" key="3">
    <source>
        <dbReference type="EMBL" id="KEY69317.1"/>
    </source>
</evidence>
<dbReference type="HOGENOM" id="CLU_036324_0_0_1"/>
<evidence type="ECO:0008006" key="5">
    <source>
        <dbReference type="Google" id="ProtNLM"/>
    </source>
</evidence>
<evidence type="ECO:0000256" key="2">
    <source>
        <dbReference type="SAM" id="SignalP"/>
    </source>
</evidence>
<evidence type="ECO:0000256" key="1">
    <source>
        <dbReference type="SAM" id="Phobius"/>
    </source>
</evidence>
<dbReference type="GO" id="GO:0016757">
    <property type="term" value="F:glycosyltransferase activity"/>
    <property type="evidence" value="ECO:0007669"/>
    <property type="project" value="InterPro"/>
</dbReference>
<keyword evidence="4" id="KW-1185">Reference proteome</keyword>
<organism evidence="3 4">
    <name type="scientific">Stachybotrys chartarum (strain CBS 109288 / IBT 7711)</name>
    <name type="common">Toxic black mold</name>
    <name type="synonym">Stilbospora chartarum</name>
    <dbReference type="NCBI Taxonomy" id="1280523"/>
    <lineage>
        <taxon>Eukaryota</taxon>
        <taxon>Fungi</taxon>
        <taxon>Dikarya</taxon>
        <taxon>Ascomycota</taxon>
        <taxon>Pezizomycotina</taxon>
        <taxon>Sordariomycetes</taxon>
        <taxon>Hypocreomycetidae</taxon>
        <taxon>Hypocreales</taxon>
        <taxon>Stachybotryaceae</taxon>
        <taxon>Stachybotrys</taxon>
    </lineage>
</organism>
<keyword evidence="2" id="KW-0732">Signal</keyword>
<proteinExistence type="predicted"/>
<dbReference type="PANTHER" id="PTHR31410">
    <property type="entry name" value="TRANSMEMBRANE PROTEIN 246"/>
    <property type="match status" value="1"/>
</dbReference>
<keyword evidence="1" id="KW-1133">Transmembrane helix</keyword>
<dbReference type="AlphaFoldDB" id="A0A084AVI8"/>
<keyword evidence="1" id="KW-0812">Transmembrane</keyword>
<dbReference type="Proteomes" id="UP000028045">
    <property type="component" value="Unassembled WGS sequence"/>
</dbReference>
<reference evidence="3 4" key="1">
    <citation type="journal article" date="2014" name="BMC Genomics">
        <title>Comparative genome sequencing reveals chemotype-specific gene clusters in the toxigenic black mold Stachybotrys.</title>
        <authorList>
            <person name="Semeiks J."/>
            <person name="Borek D."/>
            <person name="Otwinowski Z."/>
            <person name="Grishin N.V."/>
        </authorList>
    </citation>
    <scope>NUCLEOTIDE SEQUENCE [LARGE SCALE GENOMIC DNA]</scope>
    <source>
        <strain evidence="4">CBS 109288 / IBT 7711</strain>
    </source>
</reference>
<dbReference type="InterPro" id="IPR029675">
    <property type="entry name" value="PGAP4"/>
</dbReference>
<dbReference type="CDD" id="cd22189">
    <property type="entry name" value="PGAP4-like_fungal"/>
    <property type="match status" value="1"/>
</dbReference>
<evidence type="ECO:0000313" key="4">
    <source>
        <dbReference type="Proteomes" id="UP000028045"/>
    </source>
</evidence>
<feature type="signal peptide" evidence="2">
    <location>
        <begin position="1"/>
        <end position="21"/>
    </location>
</feature>
<feature type="transmembrane region" description="Helical" evidence="1">
    <location>
        <begin position="266"/>
        <end position="284"/>
    </location>
</feature>
<name>A0A084AVI8_STACB</name>
<dbReference type="OrthoDB" id="2016523at2759"/>